<comment type="subcellular location">
    <subcellularLocation>
        <location evidence="1">Nucleus</location>
    </subcellularLocation>
</comment>
<dbReference type="KEGG" id="bbrx:BRETT_004482"/>
<dbReference type="RefSeq" id="XP_041135754.1">
    <property type="nucleotide sequence ID" value="XM_041282978.1"/>
</dbReference>
<dbReference type="Proteomes" id="UP000663131">
    <property type="component" value="Chromosome 5"/>
</dbReference>
<name>A0A871R9H3_DEKBR</name>
<feature type="coiled-coil region" evidence="3">
    <location>
        <begin position="59"/>
        <end position="118"/>
    </location>
</feature>
<reference evidence="6" key="1">
    <citation type="submission" date="2020-10" db="EMBL/GenBank/DDBJ databases">
        <authorList>
            <person name="Palmer J.M."/>
        </authorList>
    </citation>
    <scope>NUCLEOTIDE SEQUENCE</scope>
    <source>
        <strain evidence="6">UCD 2041</strain>
    </source>
</reference>
<feature type="region of interest" description="Disordered" evidence="4">
    <location>
        <begin position="147"/>
        <end position="171"/>
    </location>
</feature>
<keyword evidence="2" id="KW-0539">Nucleus</keyword>
<dbReference type="InterPro" id="IPR019331">
    <property type="entry name" value="FAM192A/Fyv6_N"/>
</dbReference>
<dbReference type="GeneID" id="64576405"/>
<evidence type="ECO:0000256" key="4">
    <source>
        <dbReference type="SAM" id="MobiDB-lite"/>
    </source>
</evidence>
<dbReference type="Pfam" id="PF10187">
    <property type="entry name" value="FAM192A_Fyv6_N"/>
    <property type="match status" value="1"/>
</dbReference>
<dbReference type="AlphaFoldDB" id="A0A871R9H3"/>
<accession>A0A871R9H3</accession>
<keyword evidence="3" id="KW-0175">Coiled coil</keyword>
<feature type="region of interest" description="Disordered" evidence="4">
    <location>
        <begin position="1"/>
        <end position="43"/>
    </location>
</feature>
<dbReference type="EMBL" id="CP063133">
    <property type="protein sequence ID" value="QOU19261.1"/>
    <property type="molecule type" value="Genomic_DNA"/>
</dbReference>
<sequence>MSSRFVYEGDIKPVENGKVERTLNTDKQDKVASEGVTEQDEPDFQERKTLYEQLQISRHNRYQQKKKELEDQNSAYKLKHDDLAYYNELEEKRKQTIIKEKKQEKADLRKFREAQKQNVAKGISKPSIKKRKTGVIEPILKSALNEIKRPNKGESQGTGLDLGYESSDSQD</sequence>
<feature type="compositionally biased region" description="Basic and acidic residues" evidence="4">
    <location>
        <begin position="7"/>
        <end position="32"/>
    </location>
</feature>
<reference evidence="6" key="2">
    <citation type="journal article" name="BMC Genomics">
        <title>New genome assemblies reveal patterns of domestication and adaptation across Brettanomyces (Dekkera) species.</title>
        <authorList>
            <person name="Roach M.J."/>
            <person name="Borneman A.R."/>
        </authorList>
    </citation>
    <scope>NUCLEOTIDE SEQUENCE</scope>
    <source>
        <strain evidence="6">UCD 2041</strain>
    </source>
</reference>
<evidence type="ECO:0000256" key="2">
    <source>
        <dbReference type="ARBA" id="ARBA00023242"/>
    </source>
</evidence>
<proteinExistence type="predicted"/>
<evidence type="ECO:0000256" key="1">
    <source>
        <dbReference type="ARBA" id="ARBA00004123"/>
    </source>
</evidence>
<evidence type="ECO:0000259" key="5">
    <source>
        <dbReference type="Pfam" id="PF10187"/>
    </source>
</evidence>
<gene>
    <name evidence="6" type="ORF">BRETT_004482</name>
</gene>
<evidence type="ECO:0000256" key="3">
    <source>
        <dbReference type="SAM" id="Coils"/>
    </source>
</evidence>
<protein>
    <recommendedName>
        <fullName evidence="5">FAM192A/Fyv6 N-terminal domain-containing protein</fullName>
    </recommendedName>
</protein>
<dbReference type="GO" id="GO:0005634">
    <property type="term" value="C:nucleus"/>
    <property type="evidence" value="ECO:0007669"/>
    <property type="project" value="UniProtKB-SubCell"/>
</dbReference>
<evidence type="ECO:0000313" key="7">
    <source>
        <dbReference type="Proteomes" id="UP000663131"/>
    </source>
</evidence>
<dbReference type="OrthoDB" id="3998243at2759"/>
<organism evidence="6 7">
    <name type="scientific">Dekkera bruxellensis</name>
    <name type="common">Brettanomyces custersii</name>
    <dbReference type="NCBI Taxonomy" id="5007"/>
    <lineage>
        <taxon>Eukaryota</taxon>
        <taxon>Fungi</taxon>
        <taxon>Dikarya</taxon>
        <taxon>Ascomycota</taxon>
        <taxon>Saccharomycotina</taxon>
        <taxon>Pichiomycetes</taxon>
        <taxon>Pichiales</taxon>
        <taxon>Pichiaceae</taxon>
        <taxon>Brettanomyces</taxon>
    </lineage>
</organism>
<evidence type="ECO:0000313" key="6">
    <source>
        <dbReference type="EMBL" id="QOU19261.1"/>
    </source>
</evidence>
<feature type="domain" description="FAM192A/Fyv6 N-terminal" evidence="5">
    <location>
        <begin position="20"/>
        <end position="112"/>
    </location>
</feature>